<dbReference type="Proteomes" id="UP000244911">
    <property type="component" value="Unassembled WGS sequence"/>
</dbReference>
<protein>
    <recommendedName>
        <fullName evidence="3">DUF1501 domain-containing protein</fullName>
    </recommendedName>
</protein>
<keyword evidence="2" id="KW-1185">Reference proteome</keyword>
<dbReference type="InterPro" id="IPR010869">
    <property type="entry name" value="DUF1501"/>
</dbReference>
<evidence type="ECO:0000313" key="2">
    <source>
        <dbReference type="Proteomes" id="UP000244911"/>
    </source>
</evidence>
<dbReference type="PROSITE" id="PS51318">
    <property type="entry name" value="TAT"/>
    <property type="match status" value="1"/>
</dbReference>
<dbReference type="PANTHER" id="PTHR43737">
    <property type="entry name" value="BLL7424 PROTEIN"/>
    <property type="match status" value="1"/>
</dbReference>
<reference evidence="1 2" key="1">
    <citation type="submission" date="2018-03" db="EMBL/GenBank/DDBJ databases">
        <authorList>
            <person name="Keele B.F."/>
        </authorList>
    </citation>
    <scope>NUCLEOTIDE SEQUENCE [LARGE SCALE GENOMIC DNA]</scope>
    <source>
        <strain evidence="1 2">CECT 8811</strain>
    </source>
</reference>
<evidence type="ECO:0008006" key="3">
    <source>
        <dbReference type="Google" id="ProtNLM"/>
    </source>
</evidence>
<dbReference type="RefSeq" id="WP_108855305.1">
    <property type="nucleotide sequence ID" value="NZ_OMOI01000001.1"/>
</dbReference>
<evidence type="ECO:0000313" key="1">
    <source>
        <dbReference type="EMBL" id="SPF75182.1"/>
    </source>
</evidence>
<dbReference type="NCBIfam" id="TIGR01409">
    <property type="entry name" value="TAT_signal_seq"/>
    <property type="match status" value="1"/>
</dbReference>
<name>A0A2R8AGJ5_9RHOB</name>
<dbReference type="PANTHER" id="PTHR43737:SF1">
    <property type="entry name" value="DUF1501 DOMAIN-CONTAINING PROTEIN"/>
    <property type="match status" value="1"/>
</dbReference>
<dbReference type="EMBL" id="OMOI01000001">
    <property type="protein sequence ID" value="SPF75182.1"/>
    <property type="molecule type" value="Genomic_DNA"/>
</dbReference>
<dbReference type="Pfam" id="PF07394">
    <property type="entry name" value="DUF1501"/>
    <property type="match status" value="1"/>
</dbReference>
<gene>
    <name evidence="1" type="ORF">ALP8811_00167</name>
</gene>
<dbReference type="InterPro" id="IPR019546">
    <property type="entry name" value="TAT_signal_bac_arc"/>
</dbReference>
<dbReference type="AlphaFoldDB" id="A0A2R8AGJ5"/>
<sequence>MTKHTSLSRRGFLKNVGVLGCSLAASPLVTPVSLAATPGDHRLVVIVLRGGMDGLDLVRPVGDPLFSSLRPDLSSADPKLPLNDFYALHPAAGKLHGLWTSGELAFGQAVSTPYRDKRSHFDGQDILEAGVGLDGAIRDGWLNRLVQTMPDTQLRTALAVGREDLLILNGDAATSGWSPDVTLSLSEATRLLMMKVHENDPLFSSALSEAIDLTDVLRPELLLNADDAPDDPAQIMSEAMKMAKEHGSTNGIASFTAEMLKQETRIASFSIGGWDTHVGQERNFKRALVKLQDAIITLKAELGPIWDKTTVMAMTEFGRTVRQNGSKGTDHGTGGTVVMAGGAIRGGRIYGDWPGLAEEDLYNRRDLMPTSDIRLYAAAAMQGLFNATPSEIESTIFPGLDLSPGLPGIIA</sequence>
<dbReference type="InterPro" id="IPR006311">
    <property type="entry name" value="TAT_signal"/>
</dbReference>
<organism evidence="1 2">
    <name type="scientific">Aliiroseovarius pelagivivens</name>
    <dbReference type="NCBI Taxonomy" id="1639690"/>
    <lineage>
        <taxon>Bacteria</taxon>
        <taxon>Pseudomonadati</taxon>
        <taxon>Pseudomonadota</taxon>
        <taxon>Alphaproteobacteria</taxon>
        <taxon>Rhodobacterales</taxon>
        <taxon>Paracoccaceae</taxon>
        <taxon>Aliiroseovarius</taxon>
    </lineage>
</organism>
<dbReference type="OrthoDB" id="9779968at2"/>
<proteinExistence type="predicted"/>
<accession>A0A2R8AGJ5</accession>